<dbReference type="EMBL" id="ACZI02000002">
    <property type="protein sequence ID" value="EFV13158.2"/>
    <property type="molecule type" value="Genomic_DNA"/>
</dbReference>
<organism evidence="1 2">
    <name type="scientific">Segniliparus rugosus (strain ATCC BAA-974 / DSM 45345 / CCUG 50838 / CIP 108380 / JCM 13579 / CDC 945)</name>
    <dbReference type="NCBI Taxonomy" id="679197"/>
    <lineage>
        <taxon>Bacteria</taxon>
        <taxon>Bacillati</taxon>
        <taxon>Actinomycetota</taxon>
        <taxon>Actinomycetes</taxon>
        <taxon>Mycobacteriales</taxon>
        <taxon>Segniliparaceae</taxon>
        <taxon>Segniliparus</taxon>
    </lineage>
</organism>
<proteinExistence type="predicted"/>
<dbReference type="Proteomes" id="UP000004816">
    <property type="component" value="Unassembled WGS sequence"/>
</dbReference>
<protein>
    <submittedName>
        <fullName evidence="1">Uncharacterized protein</fullName>
    </submittedName>
</protein>
<evidence type="ECO:0000313" key="1">
    <source>
        <dbReference type="EMBL" id="EFV13158.2"/>
    </source>
</evidence>
<name>E5XR65_SEGRC</name>
<gene>
    <name evidence="1" type="ORF">HMPREF9336_01987</name>
</gene>
<dbReference type="AlphaFoldDB" id="E5XR65"/>
<dbReference type="STRING" id="679197.HMPREF9336_01987"/>
<reference evidence="1 2" key="1">
    <citation type="journal article" date="2011" name="Stand. Genomic Sci.">
        <title>High quality draft genome sequence of Segniliparus rugosus CDC 945(T)= (ATCC BAA-974(T)).</title>
        <authorList>
            <person name="Earl A.M."/>
            <person name="Desjardins C.A."/>
            <person name="Fitzgerald M.G."/>
            <person name="Arachchi H.M."/>
            <person name="Zeng Q."/>
            <person name="Mehta T."/>
            <person name="Griggs A."/>
            <person name="Birren B.W."/>
            <person name="Toney N.C."/>
            <person name="Carr J."/>
            <person name="Posey J."/>
            <person name="Butler W.R."/>
        </authorList>
    </citation>
    <scope>NUCLEOTIDE SEQUENCE [LARGE SCALE GENOMIC DNA]</scope>
    <source>
        <strain evidence="2">ATCC BAA-974 / DSM 45345 / CCUG 50838 / CIP 108380 / JCM 13579 / CDC 945</strain>
    </source>
</reference>
<dbReference type="RefSeq" id="WP_021030183.1">
    <property type="nucleotide sequence ID" value="NZ_KI391953.1"/>
</dbReference>
<sequence length="169" mass="19460">MIYGGLVYTVNWAYLTAPDIAWRRQTFSSPIKRFHGHCGIVDGRIPALRYPADADTDRQWRRITTANEAARAMTDVVEQFEDDVWPSILKLNDPSTCLREAERTRHHVFPHPTLRLQLAATGALPDFDQTAAEYLAASDERSAENNQRYVAFLRAWVEDRRARSRIDEN</sequence>
<evidence type="ECO:0000313" key="2">
    <source>
        <dbReference type="Proteomes" id="UP000004816"/>
    </source>
</evidence>
<comment type="caution">
    <text evidence="1">The sequence shown here is derived from an EMBL/GenBank/DDBJ whole genome shotgun (WGS) entry which is preliminary data.</text>
</comment>
<accession>E5XR65</accession>
<dbReference type="HOGENOM" id="CLU_1577421_0_0_11"/>
<keyword evidence="2" id="KW-1185">Reference proteome</keyword>